<evidence type="ECO:0008006" key="4">
    <source>
        <dbReference type="Google" id="ProtNLM"/>
    </source>
</evidence>
<organism evidence="2 3">
    <name type="scientific">Sphingomonas morindae</name>
    <dbReference type="NCBI Taxonomy" id="1541170"/>
    <lineage>
        <taxon>Bacteria</taxon>
        <taxon>Pseudomonadati</taxon>
        <taxon>Pseudomonadota</taxon>
        <taxon>Alphaproteobacteria</taxon>
        <taxon>Sphingomonadales</taxon>
        <taxon>Sphingomonadaceae</taxon>
        <taxon>Sphingomonas</taxon>
    </lineage>
</organism>
<feature type="compositionally biased region" description="Low complexity" evidence="1">
    <location>
        <begin position="210"/>
        <end position="231"/>
    </location>
</feature>
<proteinExistence type="predicted"/>
<gene>
    <name evidence="2" type="ORF">LHA26_02170</name>
</gene>
<evidence type="ECO:0000256" key="1">
    <source>
        <dbReference type="SAM" id="MobiDB-lite"/>
    </source>
</evidence>
<dbReference type="EMBL" id="CP084930">
    <property type="protein sequence ID" value="USI73309.1"/>
    <property type="molecule type" value="Genomic_DNA"/>
</dbReference>
<evidence type="ECO:0000313" key="2">
    <source>
        <dbReference type="EMBL" id="USI73309.1"/>
    </source>
</evidence>
<feature type="compositionally biased region" description="Pro residues" evidence="1">
    <location>
        <begin position="34"/>
        <end position="51"/>
    </location>
</feature>
<reference evidence="2" key="1">
    <citation type="journal article" date="2022" name="Toxins">
        <title>Genomic Analysis of Sphingopyxis sp. USTB-05 for Biodegrading Cyanobacterial Hepatotoxins.</title>
        <authorList>
            <person name="Liu C."/>
            <person name="Xu Q."/>
            <person name="Zhao Z."/>
            <person name="Zhang H."/>
            <person name="Liu X."/>
            <person name="Yin C."/>
            <person name="Liu Y."/>
            <person name="Yan H."/>
        </authorList>
    </citation>
    <scope>NUCLEOTIDE SEQUENCE</scope>
    <source>
        <strain evidence="2">NBD5</strain>
    </source>
</reference>
<feature type="region of interest" description="Disordered" evidence="1">
    <location>
        <begin position="200"/>
        <end position="243"/>
    </location>
</feature>
<dbReference type="RefSeq" id="WP_252167120.1">
    <property type="nucleotide sequence ID" value="NZ_CP084930.1"/>
</dbReference>
<accession>A0ABY4X8W5</accession>
<feature type="region of interest" description="Disordered" evidence="1">
    <location>
        <begin position="30"/>
        <end position="51"/>
    </location>
</feature>
<dbReference type="Proteomes" id="UP001056937">
    <property type="component" value="Chromosome 1"/>
</dbReference>
<dbReference type="PROSITE" id="PS51257">
    <property type="entry name" value="PROKAR_LIPOPROTEIN"/>
    <property type="match status" value="1"/>
</dbReference>
<protein>
    <recommendedName>
        <fullName evidence="4">Lipoprotein</fullName>
    </recommendedName>
</protein>
<sequence length="243" mass="24726">MRGRDTIAWGYRSASLAALLLALGGCARQRPAPSEAPAPPPPAASPRPEVPPAYAGILVPPKSADGRYATINSGLDPVEAQWHVRAALNVAALSCRAPALVADYNRLLAVQKAPLRAANAAAMRNHGGGAAYDGFMTRLYNYFALPAAKPSFCAAAAPIAAQAAALAPGMLASFAPNALAALEQPFLSLFALVEQSRAEAQGQTQSQPEAGSGAAQAGPAPVPAAGAVKPGPRLPYDIGTLPH</sequence>
<evidence type="ECO:0000313" key="3">
    <source>
        <dbReference type="Proteomes" id="UP001056937"/>
    </source>
</evidence>
<keyword evidence="3" id="KW-1185">Reference proteome</keyword>
<name>A0ABY4X8W5_9SPHN</name>